<dbReference type="PRINTS" id="PR00081">
    <property type="entry name" value="GDHRDH"/>
</dbReference>
<dbReference type="PANTHER" id="PTHR42760">
    <property type="entry name" value="SHORT-CHAIN DEHYDROGENASES/REDUCTASES FAMILY MEMBER"/>
    <property type="match status" value="1"/>
</dbReference>
<dbReference type="PROSITE" id="PS00061">
    <property type="entry name" value="ADH_SHORT"/>
    <property type="match status" value="1"/>
</dbReference>
<protein>
    <submittedName>
        <fullName evidence="5">3-oxoacyl-[acyl-carrier-protein] reductase</fullName>
    </submittedName>
</protein>
<comment type="caution">
    <text evidence="5">The sequence shown here is derived from an EMBL/GenBank/DDBJ whole genome shotgun (WGS) entry which is preliminary data.</text>
</comment>
<keyword evidence="3" id="KW-0560">Oxidoreductase</keyword>
<dbReference type="CDD" id="cd05233">
    <property type="entry name" value="SDR_c"/>
    <property type="match status" value="1"/>
</dbReference>
<organism evidence="5 6">
    <name type="scientific">Nakaseomyces bracarensis</name>
    <dbReference type="NCBI Taxonomy" id="273131"/>
    <lineage>
        <taxon>Eukaryota</taxon>
        <taxon>Fungi</taxon>
        <taxon>Dikarya</taxon>
        <taxon>Ascomycota</taxon>
        <taxon>Saccharomycotina</taxon>
        <taxon>Saccharomycetes</taxon>
        <taxon>Saccharomycetales</taxon>
        <taxon>Saccharomycetaceae</taxon>
        <taxon>Nakaseomyces</taxon>
    </lineage>
</organism>
<gene>
    <name evidence="5" type="ORF">RNJ44_00625</name>
</gene>
<comment type="similarity">
    <text evidence="1 4">Belongs to the short-chain dehydrogenases/reductases (SDR) family.</text>
</comment>
<evidence type="ECO:0000256" key="3">
    <source>
        <dbReference type="ARBA" id="ARBA00023002"/>
    </source>
</evidence>
<dbReference type="InterPro" id="IPR036291">
    <property type="entry name" value="NAD(P)-bd_dom_sf"/>
</dbReference>
<evidence type="ECO:0000313" key="6">
    <source>
        <dbReference type="Proteomes" id="UP001623330"/>
    </source>
</evidence>
<dbReference type="EMBL" id="JBEVYD010000008">
    <property type="protein sequence ID" value="KAL3230986.1"/>
    <property type="molecule type" value="Genomic_DNA"/>
</dbReference>
<proteinExistence type="inferred from homology"/>
<evidence type="ECO:0000313" key="5">
    <source>
        <dbReference type="EMBL" id="KAL3230986.1"/>
    </source>
</evidence>
<dbReference type="InterPro" id="IPR002347">
    <property type="entry name" value="SDR_fam"/>
</dbReference>
<name>A0ABR4NRN0_9SACH</name>
<dbReference type="Gene3D" id="3.40.50.720">
    <property type="entry name" value="NAD(P)-binding Rossmann-like Domain"/>
    <property type="match status" value="1"/>
</dbReference>
<sequence length="266" mass="29559">MSEFPFAIITGATRGLGKAITRNLVLRGVSCIAIGSSIESIEKRVKPEELLTVGQQQHRSIALDLSRWSQDFSEEVMTIDYKASIEPQKRKRTLAEALEYRGDRYRLRMLVNCAGITQESLTLRTSPKHISTIMNVNFMSPVGLCNYVSKRQLKKRRDSKRVDIVNISSILGATSQQGDILLPGTAVYSASKAALSRFTEVYAKEVEPLGIFCHTIAPGLIPETDMIQSLPETAKKNLLNAIGSNTSTIEEICNQVMDIYDMNTSR</sequence>
<dbReference type="PRINTS" id="PR00080">
    <property type="entry name" value="SDRFAMILY"/>
</dbReference>
<evidence type="ECO:0000256" key="1">
    <source>
        <dbReference type="ARBA" id="ARBA00006484"/>
    </source>
</evidence>
<keyword evidence="2" id="KW-0521">NADP</keyword>
<evidence type="ECO:0000256" key="2">
    <source>
        <dbReference type="ARBA" id="ARBA00022857"/>
    </source>
</evidence>
<dbReference type="Proteomes" id="UP001623330">
    <property type="component" value="Unassembled WGS sequence"/>
</dbReference>
<keyword evidence="6" id="KW-1185">Reference proteome</keyword>
<dbReference type="PANTHER" id="PTHR42760:SF133">
    <property type="entry name" value="3-OXOACYL-[ACYL-CARRIER-PROTEIN] REDUCTASE"/>
    <property type="match status" value="1"/>
</dbReference>
<accession>A0ABR4NRN0</accession>
<evidence type="ECO:0000256" key="4">
    <source>
        <dbReference type="RuleBase" id="RU000363"/>
    </source>
</evidence>
<reference evidence="5 6" key="1">
    <citation type="submission" date="2024-05" db="EMBL/GenBank/DDBJ databases">
        <title>Long read based assembly of the Candida bracarensis genome reveals expanded adhesin content.</title>
        <authorList>
            <person name="Marcet-Houben M."/>
            <person name="Ksiezopolska E."/>
            <person name="Gabaldon T."/>
        </authorList>
    </citation>
    <scope>NUCLEOTIDE SEQUENCE [LARGE SCALE GENOMIC DNA]</scope>
    <source>
        <strain evidence="5 6">CBM6</strain>
    </source>
</reference>
<dbReference type="SUPFAM" id="SSF51735">
    <property type="entry name" value="NAD(P)-binding Rossmann-fold domains"/>
    <property type="match status" value="1"/>
</dbReference>
<dbReference type="InterPro" id="IPR020904">
    <property type="entry name" value="Sc_DH/Rdtase_CS"/>
</dbReference>
<dbReference type="Pfam" id="PF00106">
    <property type="entry name" value="adh_short"/>
    <property type="match status" value="1"/>
</dbReference>